<dbReference type="Gene3D" id="1.10.150.240">
    <property type="entry name" value="Putative phosphatase, domain 2"/>
    <property type="match status" value="1"/>
</dbReference>
<evidence type="ECO:0000313" key="2">
    <source>
        <dbReference type="EMBL" id="EEG48086.1"/>
    </source>
</evidence>
<dbReference type="InterPro" id="IPR023214">
    <property type="entry name" value="HAD_sf"/>
</dbReference>
<dbReference type="SUPFAM" id="SSF56784">
    <property type="entry name" value="HAD-like"/>
    <property type="match status" value="1"/>
</dbReference>
<evidence type="ECO:0000256" key="1">
    <source>
        <dbReference type="SAM" id="Phobius"/>
    </source>
</evidence>
<dbReference type="InterPro" id="IPR023198">
    <property type="entry name" value="PGP-like_dom2"/>
</dbReference>
<dbReference type="EMBL" id="ACBZ01000165">
    <property type="protein sequence ID" value="EEG48086.1"/>
    <property type="molecule type" value="Genomic_DNA"/>
</dbReference>
<dbReference type="AlphaFoldDB" id="C0CQB9"/>
<dbReference type="GeneID" id="86822399"/>
<dbReference type="SFLD" id="SFLDG01129">
    <property type="entry name" value="C1.5:_HAD__Beta-PGM__Phosphata"/>
    <property type="match status" value="1"/>
</dbReference>
<dbReference type="PANTHER" id="PTHR43611">
    <property type="entry name" value="ALPHA-D-GLUCOSE 1-PHOSPHATE PHOSPHATASE"/>
    <property type="match status" value="1"/>
</dbReference>
<reference evidence="2 3" key="1">
    <citation type="submission" date="2009-01" db="EMBL/GenBank/DDBJ databases">
        <authorList>
            <person name="Fulton L."/>
            <person name="Clifton S."/>
            <person name="Fulton B."/>
            <person name="Xu J."/>
            <person name="Minx P."/>
            <person name="Pepin K.H."/>
            <person name="Johnson M."/>
            <person name="Bhonagiri V."/>
            <person name="Nash W.E."/>
            <person name="Mardis E.R."/>
            <person name="Wilson R.K."/>
        </authorList>
    </citation>
    <scope>NUCLEOTIDE SEQUENCE [LARGE SCALE GENOMIC DNA]</scope>
    <source>
        <strain evidence="3">DSM 10507 / JCM 14656 / S5a33</strain>
    </source>
</reference>
<dbReference type="RefSeq" id="WP_005950967.1">
    <property type="nucleotide sequence ID" value="NZ_CP136423.1"/>
</dbReference>
<dbReference type="PATRIC" id="fig|476272.21.peg.1205"/>
<dbReference type="SFLD" id="SFLDS00003">
    <property type="entry name" value="Haloacid_Dehalogenase"/>
    <property type="match status" value="1"/>
</dbReference>
<name>C0CQB9_BLAHS</name>
<organism evidence="2 3">
    <name type="scientific">Blautia hydrogenotrophica (strain DSM 10507 / JCM 14656 / S5a33)</name>
    <name type="common">Ruminococcus hydrogenotrophicus</name>
    <dbReference type="NCBI Taxonomy" id="476272"/>
    <lineage>
        <taxon>Bacteria</taxon>
        <taxon>Bacillati</taxon>
        <taxon>Bacillota</taxon>
        <taxon>Clostridia</taxon>
        <taxon>Lachnospirales</taxon>
        <taxon>Lachnospiraceae</taxon>
        <taxon>Blautia</taxon>
    </lineage>
</organism>
<keyword evidence="1" id="KW-1133">Transmembrane helix</keyword>
<reference evidence="2 3" key="2">
    <citation type="submission" date="2009-02" db="EMBL/GenBank/DDBJ databases">
        <title>Draft genome sequence of Blautia hydrogenotrophica DSM 10507 (Ruminococcus hydrogenotrophicus DSM 10507).</title>
        <authorList>
            <person name="Sudarsanam P."/>
            <person name="Ley R."/>
            <person name="Guruge J."/>
            <person name="Turnbaugh P.J."/>
            <person name="Mahowald M."/>
            <person name="Liep D."/>
            <person name="Gordon J."/>
        </authorList>
    </citation>
    <scope>NUCLEOTIDE SEQUENCE [LARGE SCALE GENOMIC DNA]</scope>
    <source>
        <strain evidence="3">DSM 10507 / JCM 14656 / S5a33</strain>
    </source>
</reference>
<dbReference type="InterPro" id="IPR006439">
    <property type="entry name" value="HAD-SF_hydro_IA"/>
</dbReference>
<sequence>MKNLKRAGALFLVLLLLLLYGATFFFAVSDHPSSGTWFRVSLGCTIFVPVLFYGYTILLRVFQKQSPSLQRSSKIETIIFDVGNVLVNYDWKSYLDSFPYTSQVKEQIGKAVFESETWNEQDRGLLDPGEYIQQFVRNAPQLEEEILQVLSNNEKTISVFDYAKTWTHYLKNQGYRLYILSNYPQRLLEKTQGDMDFLEYMDGVIFSCQVQQVKPEPQIYQTLLETFSIEPSKAVFLDDRKENLDAAAKFGIHTIQFHNLKQATADLKKLGVE</sequence>
<accession>C0CQB9</accession>
<keyword evidence="1" id="KW-0472">Membrane</keyword>
<protein>
    <recommendedName>
        <fullName evidence="4">Phosphatase yihX</fullName>
    </recommendedName>
</protein>
<dbReference type="PANTHER" id="PTHR43611:SF3">
    <property type="entry name" value="FLAVIN MONONUCLEOTIDE HYDROLASE 1, CHLOROPLATIC"/>
    <property type="match status" value="1"/>
</dbReference>
<dbReference type="Pfam" id="PF00702">
    <property type="entry name" value="Hydrolase"/>
    <property type="match status" value="1"/>
</dbReference>
<dbReference type="NCBIfam" id="TIGR01509">
    <property type="entry name" value="HAD-SF-IA-v3"/>
    <property type="match status" value="1"/>
</dbReference>
<dbReference type="eggNOG" id="COG1011">
    <property type="taxonomic scope" value="Bacteria"/>
</dbReference>
<gene>
    <name evidence="2" type="ORF">RUMHYD_03072</name>
</gene>
<dbReference type="PRINTS" id="PR00413">
    <property type="entry name" value="HADHALOGNASE"/>
</dbReference>
<dbReference type="Gene3D" id="3.40.50.1000">
    <property type="entry name" value="HAD superfamily/HAD-like"/>
    <property type="match status" value="1"/>
</dbReference>
<comment type="caution">
    <text evidence="2">The sequence shown here is derived from an EMBL/GenBank/DDBJ whole genome shotgun (WGS) entry which is preliminary data.</text>
</comment>
<proteinExistence type="predicted"/>
<keyword evidence="3" id="KW-1185">Reference proteome</keyword>
<dbReference type="InterPro" id="IPR036412">
    <property type="entry name" value="HAD-like_sf"/>
</dbReference>
<evidence type="ECO:0000313" key="3">
    <source>
        <dbReference type="Proteomes" id="UP000003100"/>
    </source>
</evidence>
<keyword evidence="1" id="KW-0812">Transmembrane</keyword>
<dbReference type="HOGENOM" id="CLU_045011_9_1_9"/>
<dbReference type="Proteomes" id="UP000003100">
    <property type="component" value="Unassembled WGS sequence"/>
</dbReference>
<dbReference type="CDD" id="cd02603">
    <property type="entry name" value="HAD_sEH-N_like"/>
    <property type="match status" value="1"/>
</dbReference>
<feature type="transmembrane region" description="Helical" evidence="1">
    <location>
        <begin position="37"/>
        <end position="62"/>
    </location>
</feature>
<evidence type="ECO:0008006" key="4">
    <source>
        <dbReference type="Google" id="ProtNLM"/>
    </source>
</evidence>